<organism evidence="2 3">
    <name type="scientific">Roseburia intestinalis</name>
    <dbReference type="NCBI Taxonomy" id="166486"/>
    <lineage>
        <taxon>Bacteria</taxon>
        <taxon>Bacillati</taxon>
        <taxon>Bacillota</taxon>
        <taxon>Clostridia</taxon>
        <taxon>Lachnospirales</taxon>
        <taxon>Lachnospiraceae</taxon>
        <taxon>Roseburia</taxon>
    </lineage>
</organism>
<gene>
    <name evidence="2" type="ORF">DW927_05790</name>
</gene>
<sequence>MDKIKILKVEPGKPPCVKEIANDFKASQEEVEGDIECVGFGDGCVAVINAEGKLNGMQPNRRNGDDIICGPFFICGDTPDGDFISLTEQQIEEYTRRFGEIEQFTGQEPELEPHMTILAF</sequence>
<evidence type="ECO:0000259" key="1">
    <source>
        <dbReference type="Pfam" id="PF12957"/>
    </source>
</evidence>
<evidence type="ECO:0000313" key="3">
    <source>
        <dbReference type="Proteomes" id="UP000284465"/>
    </source>
</evidence>
<comment type="caution">
    <text evidence="2">The sequence shown here is derived from an EMBL/GenBank/DDBJ whole genome shotgun (WGS) entry which is preliminary data.</text>
</comment>
<evidence type="ECO:0000313" key="2">
    <source>
        <dbReference type="EMBL" id="RHA68787.1"/>
    </source>
</evidence>
<feature type="domain" description="DUF3846" evidence="1">
    <location>
        <begin position="4"/>
        <end position="98"/>
    </location>
</feature>
<dbReference type="RefSeq" id="WP_118590711.1">
    <property type="nucleotide sequence ID" value="NZ_CP097279.1"/>
</dbReference>
<dbReference type="Proteomes" id="UP000284465">
    <property type="component" value="Unassembled WGS sequence"/>
</dbReference>
<accession>A0A413SM19</accession>
<dbReference type="EMBL" id="QSFP01000004">
    <property type="protein sequence ID" value="RHA68787.1"/>
    <property type="molecule type" value="Genomic_DNA"/>
</dbReference>
<name>A0A413SM19_9FIRM</name>
<dbReference type="Pfam" id="PF12957">
    <property type="entry name" value="DUF3846"/>
    <property type="match status" value="1"/>
</dbReference>
<dbReference type="AlphaFoldDB" id="A0A413SM19"/>
<proteinExistence type="predicted"/>
<protein>
    <submittedName>
        <fullName evidence="2">DUF3846 domain-containing protein</fullName>
    </submittedName>
</protein>
<dbReference type="InterPro" id="IPR024559">
    <property type="entry name" value="DUF3846"/>
</dbReference>
<reference evidence="2 3" key="1">
    <citation type="submission" date="2018-08" db="EMBL/GenBank/DDBJ databases">
        <title>A genome reference for cultivated species of the human gut microbiota.</title>
        <authorList>
            <person name="Zou Y."/>
            <person name="Xue W."/>
            <person name="Luo G."/>
        </authorList>
    </citation>
    <scope>NUCLEOTIDE SEQUENCE [LARGE SCALE GENOMIC DNA]</scope>
    <source>
        <strain evidence="2 3">AM43-11</strain>
    </source>
</reference>